<feature type="non-terminal residue" evidence="3">
    <location>
        <position position="690"/>
    </location>
</feature>
<feature type="transmembrane region" description="Helical" evidence="1">
    <location>
        <begin position="47"/>
        <end position="67"/>
    </location>
</feature>
<proteinExistence type="predicted"/>
<evidence type="ECO:0000256" key="1">
    <source>
        <dbReference type="SAM" id="Phobius"/>
    </source>
</evidence>
<dbReference type="InterPro" id="IPR007658">
    <property type="entry name" value="DUF594"/>
</dbReference>
<dbReference type="Proteomes" id="UP000324897">
    <property type="component" value="Chromosome 4"/>
</dbReference>
<dbReference type="Pfam" id="PF13968">
    <property type="entry name" value="DUF4220"/>
    <property type="match status" value="1"/>
</dbReference>
<dbReference type="InterPro" id="IPR025315">
    <property type="entry name" value="DUF4220"/>
</dbReference>
<keyword evidence="4" id="KW-1185">Reference proteome</keyword>
<feature type="transmembrane region" description="Helical" evidence="1">
    <location>
        <begin position="14"/>
        <end position="35"/>
    </location>
</feature>
<keyword evidence="1" id="KW-1133">Transmembrane helix</keyword>
<dbReference type="Pfam" id="PF04578">
    <property type="entry name" value="DUF594"/>
    <property type="match status" value="1"/>
</dbReference>
<dbReference type="Gramene" id="TVU41374">
    <property type="protein sequence ID" value="TVU41374"/>
    <property type="gene ID" value="EJB05_14882"/>
</dbReference>
<sequence>MAVSGQSAHLWKEWGVQVLVLVSFALHVILIILAEFRRRVDSGFLRFFTWSAYQLADATVIYVLGHMSVTSQSPEHELVALWAPFLLMHLGGQDNITAYAVEDSRLWLRHLQTLAVQVAAAAYVICASSILGSQPLLRVATVLLFLVGAVKYGERVWTLRCGSGSALGNNYRDSGSLITTIKFHYISHPSADRSATEDIIFLGHKMLDVPKDFIKGPIPYELAFRFKQEVEDEDEDHRNRVFRLPGMQAYRVAELQVSLMQDVYFTKAESQCGWIRIVSSAATAVALSLLFTPSPVQNSCPKRHEFPNGGSILLSSTPSDRSHIAGYNKVDVVITYVLLVGAAILEATSLVRYILSSFSWFRYEKNKEEAACNHVSPSARPCSRLESKAQLVPLHGAAQLAQARPTGVAGWQEGWESRTGGTRWLPHGPSPSHRSSIEQLVVNQVLESRGVPETSPDHILNSRGRAVLKRKGQQFYNDLNSSVHFDILSMDESILVWHIATDLYLRWYKKNQPKGASSISWQDDHLAEAVEALPNYMLFLVAARPHMLSPPANRNAYVEICYNLTAFWDLADRLRGYGDPSSSWFHYPYPMYAVMGGPKYLHTTALEGGSGLAAKLIAGDSPPAYTLELIGKVWAELLCYAGNRCSAYSHTKQLSDGSELITVAAFLVEYLKRDVLKANTDSEGTSSESE</sequence>
<comment type="caution">
    <text evidence="3">The sequence shown here is derived from an EMBL/GenBank/DDBJ whole genome shotgun (WGS) entry which is preliminary data.</text>
</comment>
<evidence type="ECO:0000313" key="3">
    <source>
        <dbReference type="EMBL" id="TVU41374.1"/>
    </source>
</evidence>
<gene>
    <name evidence="3" type="ORF">EJB05_14882</name>
</gene>
<evidence type="ECO:0000259" key="2">
    <source>
        <dbReference type="Pfam" id="PF13968"/>
    </source>
</evidence>
<keyword evidence="1" id="KW-0472">Membrane</keyword>
<protein>
    <recommendedName>
        <fullName evidence="2">DUF4220 domain-containing protein</fullName>
    </recommendedName>
</protein>
<keyword evidence="1" id="KW-0812">Transmembrane</keyword>
<dbReference type="AlphaFoldDB" id="A0A5J9W1I6"/>
<dbReference type="OrthoDB" id="690515at2759"/>
<dbReference type="EMBL" id="RWGY01000007">
    <property type="protein sequence ID" value="TVU41374.1"/>
    <property type="molecule type" value="Genomic_DNA"/>
</dbReference>
<organism evidence="3 4">
    <name type="scientific">Eragrostis curvula</name>
    <name type="common">weeping love grass</name>
    <dbReference type="NCBI Taxonomy" id="38414"/>
    <lineage>
        <taxon>Eukaryota</taxon>
        <taxon>Viridiplantae</taxon>
        <taxon>Streptophyta</taxon>
        <taxon>Embryophyta</taxon>
        <taxon>Tracheophyta</taxon>
        <taxon>Spermatophyta</taxon>
        <taxon>Magnoliopsida</taxon>
        <taxon>Liliopsida</taxon>
        <taxon>Poales</taxon>
        <taxon>Poaceae</taxon>
        <taxon>PACMAD clade</taxon>
        <taxon>Chloridoideae</taxon>
        <taxon>Eragrostideae</taxon>
        <taxon>Eragrostidinae</taxon>
        <taxon>Eragrostis</taxon>
    </lineage>
</organism>
<feature type="transmembrane region" description="Helical" evidence="1">
    <location>
        <begin position="79"/>
        <end position="101"/>
    </location>
</feature>
<reference evidence="3 4" key="1">
    <citation type="journal article" date="2019" name="Sci. Rep.">
        <title>A high-quality genome of Eragrostis curvula grass provides insights into Poaceae evolution and supports new strategies to enhance forage quality.</title>
        <authorList>
            <person name="Carballo J."/>
            <person name="Santos B.A.C.M."/>
            <person name="Zappacosta D."/>
            <person name="Garbus I."/>
            <person name="Selva J.P."/>
            <person name="Gallo C.A."/>
            <person name="Diaz A."/>
            <person name="Albertini E."/>
            <person name="Caccamo M."/>
            <person name="Echenique V."/>
        </authorList>
    </citation>
    <scope>NUCLEOTIDE SEQUENCE [LARGE SCALE GENOMIC DNA]</scope>
    <source>
        <strain evidence="4">cv. Victoria</strain>
        <tissue evidence="3">Leaf</tissue>
    </source>
</reference>
<evidence type="ECO:0000313" key="4">
    <source>
        <dbReference type="Proteomes" id="UP000324897"/>
    </source>
</evidence>
<feature type="domain" description="DUF4220" evidence="2">
    <location>
        <begin position="50"/>
        <end position="378"/>
    </location>
</feature>
<name>A0A5J9W1I6_9POAL</name>
<dbReference type="PANTHER" id="PTHR31325">
    <property type="entry name" value="OS01G0798800 PROTEIN-RELATED"/>
    <property type="match status" value="1"/>
</dbReference>
<feature type="transmembrane region" description="Helical" evidence="1">
    <location>
        <begin position="113"/>
        <end position="130"/>
    </location>
</feature>
<accession>A0A5J9W1I6</accession>